<sequence length="75" mass="8249">MGRRSRNIGPWKPRTEATDSELDTKQTGHAECQDDKVEMMKQISLEAPEPAAMDVEDESPADHAPPLAPKPKAIP</sequence>
<feature type="region of interest" description="Disordered" evidence="1">
    <location>
        <begin position="1"/>
        <end position="35"/>
    </location>
</feature>
<feature type="region of interest" description="Disordered" evidence="1">
    <location>
        <begin position="47"/>
        <end position="75"/>
    </location>
</feature>
<name>A0A9Q0GCT3_9ROSI</name>
<dbReference type="Proteomes" id="UP001141552">
    <property type="component" value="Unassembled WGS sequence"/>
</dbReference>
<comment type="caution">
    <text evidence="2">The sequence shown here is derived from an EMBL/GenBank/DDBJ whole genome shotgun (WGS) entry which is preliminary data.</text>
</comment>
<evidence type="ECO:0000313" key="2">
    <source>
        <dbReference type="EMBL" id="KAJ4846427.1"/>
    </source>
</evidence>
<feature type="compositionally biased region" description="Pro residues" evidence="1">
    <location>
        <begin position="66"/>
        <end position="75"/>
    </location>
</feature>
<organism evidence="2 3">
    <name type="scientific">Turnera subulata</name>
    <dbReference type="NCBI Taxonomy" id="218843"/>
    <lineage>
        <taxon>Eukaryota</taxon>
        <taxon>Viridiplantae</taxon>
        <taxon>Streptophyta</taxon>
        <taxon>Embryophyta</taxon>
        <taxon>Tracheophyta</taxon>
        <taxon>Spermatophyta</taxon>
        <taxon>Magnoliopsida</taxon>
        <taxon>eudicotyledons</taxon>
        <taxon>Gunneridae</taxon>
        <taxon>Pentapetalae</taxon>
        <taxon>rosids</taxon>
        <taxon>fabids</taxon>
        <taxon>Malpighiales</taxon>
        <taxon>Passifloraceae</taxon>
        <taxon>Turnera</taxon>
    </lineage>
</organism>
<dbReference type="AlphaFoldDB" id="A0A9Q0GCT3"/>
<protein>
    <submittedName>
        <fullName evidence="2">Uncharacterized protein</fullName>
    </submittedName>
</protein>
<reference evidence="2" key="2">
    <citation type="journal article" date="2023" name="Plants (Basel)">
        <title>Annotation of the Turnera subulata (Passifloraceae) Draft Genome Reveals the S-Locus Evolved after the Divergence of Turneroideae from Passifloroideae in a Stepwise Manner.</title>
        <authorList>
            <person name="Henning P.M."/>
            <person name="Roalson E.H."/>
            <person name="Mir W."/>
            <person name="McCubbin A.G."/>
            <person name="Shore J.S."/>
        </authorList>
    </citation>
    <scope>NUCLEOTIDE SEQUENCE</scope>
    <source>
        <strain evidence="2">F60SS</strain>
    </source>
</reference>
<feature type="compositionally biased region" description="Basic and acidic residues" evidence="1">
    <location>
        <begin position="13"/>
        <end position="35"/>
    </location>
</feature>
<keyword evidence="3" id="KW-1185">Reference proteome</keyword>
<evidence type="ECO:0000256" key="1">
    <source>
        <dbReference type="SAM" id="MobiDB-lite"/>
    </source>
</evidence>
<gene>
    <name evidence="2" type="ORF">Tsubulata_042977</name>
</gene>
<accession>A0A9Q0GCT3</accession>
<evidence type="ECO:0000313" key="3">
    <source>
        <dbReference type="Proteomes" id="UP001141552"/>
    </source>
</evidence>
<dbReference type="EMBL" id="JAKUCV010001425">
    <property type="protein sequence ID" value="KAJ4846427.1"/>
    <property type="molecule type" value="Genomic_DNA"/>
</dbReference>
<reference evidence="2" key="1">
    <citation type="submission" date="2022-02" db="EMBL/GenBank/DDBJ databases">
        <authorList>
            <person name="Henning P.M."/>
            <person name="McCubbin A.G."/>
            <person name="Shore J.S."/>
        </authorList>
    </citation>
    <scope>NUCLEOTIDE SEQUENCE</scope>
    <source>
        <strain evidence="2">F60SS</strain>
        <tissue evidence="2">Leaves</tissue>
    </source>
</reference>
<proteinExistence type="predicted"/>